<name>A0A2U1PCA6_ARTAN</name>
<comment type="caution">
    <text evidence="1">The sequence shown here is derived from an EMBL/GenBank/DDBJ whole genome shotgun (WGS) entry which is preliminary data.</text>
</comment>
<organism evidence="1 2">
    <name type="scientific">Artemisia annua</name>
    <name type="common">Sweet wormwood</name>
    <dbReference type="NCBI Taxonomy" id="35608"/>
    <lineage>
        <taxon>Eukaryota</taxon>
        <taxon>Viridiplantae</taxon>
        <taxon>Streptophyta</taxon>
        <taxon>Embryophyta</taxon>
        <taxon>Tracheophyta</taxon>
        <taxon>Spermatophyta</taxon>
        <taxon>Magnoliopsida</taxon>
        <taxon>eudicotyledons</taxon>
        <taxon>Gunneridae</taxon>
        <taxon>Pentapetalae</taxon>
        <taxon>asterids</taxon>
        <taxon>campanulids</taxon>
        <taxon>Asterales</taxon>
        <taxon>Asteraceae</taxon>
        <taxon>Asteroideae</taxon>
        <taxon>Anthemideae</taxon>
        <taxon>Artemisiinae</taxon>
        <taxon>Artemisia</taxon>
    </lineage>
</organism>
<evidence type="ECO:0000313" key="2">
    <source>
        <dbReference type="Proteomes" id="UP000245207"/>
    </source>
</evidence>
<reference evidence="1 2" key="1">
    <citation type="journal article" date="2018" name="Mol. Plant">
        <title>The genome of Artemisia annua provides insight into the evolution of Asteraceae family and artemisinin biosynthesis.</title>
        <authorList>
            <person name="Shen Q."/>
            <person name="Zhang L."/>
            <person name="Liao Z."/>
            <person name="Wang S."/>
            <person name="Yan T."/>
            <person name="Shi P."/>
            <person name="Liu M."/>
            <person name="Fu X."/>
            <person name="Pan Q."/>
            <person name="Wang Y."/>
            <person name="Lv Z."/>
            <person name="Lu X."/>
            <person name="Zhang F."/>
            <person name="Jiang W."/>
            <person name="Ma Y."/>
            <person name="Chen M."/>
            <person name="Hao X."/>
            <person name="Li L."/>
            <person name="Tang Y."/>
            <person name="Lv G."/>
            <person name="Zhou Y."/>
            <person name="Sun X."/>
            <person name="Brodelius P.E."/>
            <person name="Rose J.K.C."/>
            <person name="Tang K."/>
        </authorList>
    </citation>
    <scope>NUCLEOTIDE SEQUENCE [LARGE SCALE GENOMIC DNA]</scope>
    <source>
        <strain evidence="2">cv. Huhao1</strain>
        <tissue evidence="1">Leaf</tissue>
    </source>
</reference>
<protein>
    <submittedName>
        <fullName evidence="1">Uncharacterized protein</fullName>
    </submittedName>
</protein>
<dbReference type="Proteomes" id="UP000245207">
    <property type="component" value="Unassembled WGS sequence"/>
</dbReference>
<evidence type="ECO:0000313" key="1">
    <source>
        <dbReference type="EMBL" id="PWA83360.1"/>
    </source>
</evidence>
<dbReference type="AlphaFoldDB" id="A0A2U1PCA6"/>
<sequence>MACYTSTSPGFSSLASAQNMLTNQQAHHSGGSPFMPNHNQQQQGVRLWQQVHTRGSVWGSSRFTAGGPFSGVQFPLPGGSQQVQSHLTGGSHPVTNHLNGSQQVKLLIDVHRGCS</sequence>
<accession>A0A2U1PCA6</accession>
<dbReference type="EMBL" id="PKPP01001359">
    <property type="protein sequence ID" value="PWA83360.1"/>
    <property type="molecule type" value="Genomic_DNA"/>
</dbReference>
<proteinExistence type="predicted"/>
<keyword evidence="2" id="KW-1185">Reference proteome</keyword>
<gene>
    <name evidence="1" type="ORF">CTI12_AA169430</name>
</gene>